<feature type="transmembrane region" description="Helical" evidence="7">
    <location>
        <begin position="264"/>
        <end position="284"/>
    </location>
</feature>
<keyword evidence="6 7" id="KW-0472">Membrane</keyword>
<dbReference type="PROSITE" id="PS50850">
    <property type="entry name" value="MFS"/>
    <property type="match status" value="1"/>
</dbReference>
<dbReference type="PANTHER" id="PTHR43124">
    <property type="entry name" value="PURINE EFFLUX PUMP PBUE"/>
    <property type="match status" value="1"/>
</dbReference>
<feature type="transmembrane region" description="Helical" evidence="7">
    <location>
        <begin position="71"/>
        <end position="89"/>
    </location>
</feature>
<feature type="transmembrane region" description="Helical" evidence="7">
    <location>
        <begin position="356"/>
        <end position="377"/>
    </location>
</feature>
<keyword evidence="2" id="KW-0813">Transport</keyword>
<keyword evidence="10" id="KW-1185">Reference proteome</keyword>
<organism evidence="9 10">
    <name type="scientific">Jeotgalibaca arthritidis</name>
    <dbReference type="NCBI Taxonomy" id="1868794"/>
    <lineage>
        <taxon>Bacteria</taxon>
        <taxon>Bacillati</taxon>
        <taxon>Bacillota</taxon>
        <taxon>Bacilli</taxon>
        <taxon>Lactobacillales</taxon>
        <taxon>Carnobacteriaceae</taxon>
        <taxon>Jeotgalibaca</taxon>
    </lineage>
</organism>
<evidence type="ECO:0000256" key="7">
    <source>
        <dbReference type="SAM" id="Phobius"/>
    </source>
</evidence>
<feature type="transmembrane region" description="Helical" evidence="7">
    <location>
        <begin position="39"/>
        <end position="59"/>
    </location>
</feature>
<feature type="transmembrane region" description="Helical" evidence="7">
    <location>
        <begin position="200"/>
        <end position="219"/>
    </location>
</feature>
<dbReference type="Pfam" id="PF07690">
    <property type="entry name" value="MFS_1"/>
    <property type="match status" value="1"/>
</dbReference>
<feature type="domain" description="Major facilitator superfamily (MFS) profile" evidence="8">
    <location>
        <begin position="4"/>
        <end position="386"/>
    </location>
</feature>
<protein>
    <submittedName>
        <fullName evidence="9">MFS transporter</fullName>
    </submittedName>
</protein>
<dbReference type="GO" id="GO:0022857">
    <property type="term" value="F:transmembrane transporter activity"/>
    <property type="evidence" value="ECO:0007669"/>
    <property type="project" value="InterPro"/>
</dbReference>
<dbReference type="InterPro" id="IPR036259">
    <property type="entry name" value="MFS_trans_sf"/>
</dbReference>
<dbReference type="InterPro" id="IPR011701">
    <property type="entry name" value="MFS"/>
</dbReference>
<feature type="transmembrane region" description="Helical" evidence="7">
    <location>
        <begin position="101"/>
        <end position="123"/>
    </location>
</feature>
<dbReference type="KEGG" id="jar:G7057_08645"/>
<evidence type="ECO:0000313" key="9">
    <source>
        <dbReference type="EMBL" id="QII82483.1"/>
    </source>
</evidence>
<dbReference type="EMBL" id="CP049740">
    <property type="protein sequence ID" value="QII82483.1"/>
    <property type="molecule type" value="Genomic_DNA"/>
</dbReference>
<evidence type="ECO:0000256" key="2">
    <source>
        <dbReference type="ARBA" id="ARBA00022448"/>
    </source>
</evidence>
<accession>A0A6G7KB43</accession>
<name>A0A6G7KB43_9LACT</name>
<keyword evidence="5 7" id="KW-1133">Transmembrane helix</keyword>
<evidence type="ECO:0000256" key="4">
    <source>
        <dbReference type="ARBA" id="ARBA00022692"/>
    </source>
</evidence>
<evidence type="ECO:0000256" key="3">
    <source>
        <dbReference type="ARBA" id="ARBA00022475"/>
    </source>
</evidence>
<dbReference type="Gene3D" id="1.20.1250.20">
    <property type="entry name" value="MFS general substrate transporter like domains"/>
    <property type="match status" value="1"/>
</dbReference>
<dbReference type="InterPro" id="IPR050189">
    <property type="entry name" value="MFS_Efflux_Transporters"/>
</dbReference>
<keyword evidence="3" id="KW-1003">Cell membrane</keyword>
<evidence type="ECO:0000256" key="6">
    <source>
        <dbReference type="ARBA" id="ARBA00023136"/>
    </source>
</evidence>
<proteinExistence type="predicted"/>
<feature type="transmembrane region" description="Helical" evidence="7">
    <location>
        <begin position="160"/>
        <end position="180"/>
    </location>
</feature>
<dbReference type="GO" id="GO:0005886">
    <property type="term" value="C:plasma membrane"/>
    <property type="evidence" value="ECO:0007669"/>
    <property type="project" value="UniProtKB-SubCell"/>
</dbReference>
<sequence>MRLLLKVGLLSVSLLVTTAGAITANLPSIIAEYPQINSVMIEFMMTMPSLLTILTVLFSHRLAKIVGYKSLVIFGIVLLLVAGVLPYYFHSIWLLALSRVLFGVGIGLFHPLLFSFATTFFEGDELAKVIGLQSACEGLGGMFSTFIVGLLLVNGWRNSFFVHLLAIPVLVLFMIFVPRIQVKDKPVMKHKTADQSSSPIWRQVLLVVVAMSLYMVVGVKMTAILMEKGYGSATSSSNLLALIGLGAMAAGLLFSKVTLTTKKWTIPISLLSLSLGMLLFAYSSNLLTDGVAVTLCGFSARTFFPFLMNQVNQNDDGNKERNTSLLLIGNNIAIAFAPIKIAALQAINPLDGNVGLLISGALILIVIAAMSAVKIYLKASLSTSTEIN</sequence>
<dbReference type="Proteomes" id="UP000501451">
    <property type="component" value="Chromosome"/>
</dbReference>
<dbReference type="SUPFAM" id="SSF103473">
    <property type="entry name" value="MFS general substrate transporter"/>
    <property type="match status" value="1"/>
</dbReference>
<keyword evidence="4 7" id="KW-0812">Transmembrane</keyword>
<feature type="transmembrane region" description="Helical" evidence="7">
    <location>
        <begin position="290"/>
        <end position="311"/>
    </location>
</feature>
<feature type="transmembrane region" description="Helical" evidence="7">
    <location>
        <begin position="323"/>
        <end position="344"/>
    </location>
</feature>
<gene>
    <name evidence="9" type="ORF">G7057_08645</name>
</gene>
<dbReference type="InterPro" id="IPR020846">
    <property type="entry name" value="MFS_dom"/>
</dbReference>
<feature type="transmembrane region" description="Helical" evidence="7">
    <location>
        <begin position="135"/>
        <end position="154"/>
    </location>
</feature>
<dbReference type="RefSeq" id="WP_166162816.1">
    <property type="nucleotide sequence ID" value="NZ_CP049740.1"/>
</dbReference>
<reference evidence="9 10" key="1">
    <citation type="journal article" date="2017" name="Int. J. Syst. Evol. Microbiol.">
        <title>Jeotgalibaca porci sp. nov. and Jeotgalibaca arthritidis sp. nov., isolated from pigs, and emended description of the genus Jeotgalibaca.</title>
        <authorList>
            <person name="Zamora L."/>
            <person name="Perez-Sancho M."/>
            <person name="Dominguez L."/>
            <person name="Fernandez-Garayzabal J.F."/>
            <person name="Vela A.I."/>
        </authorList>
    </citation>
    <scope>NUCLEOTIDE SEQUENCE [LARGE SCALE GENOMIC DNA]</scope>
    <source>
        <strain evidence="9 10">CECT 9157</strain>
    </source>
</reference>
<evidence type="ECO:0000256" key="5">
    <source>
        <dbReference type="ARBA" id="ARBA00022989"/>
    </source>
</evidence>
<evidence type="ECO:0000256" key="1">
    <source>
        <dbReference type="ARBA" id="ARBA00004651"/>
    </source>
</evidence>
<dbReference type="AlphaFoldDB" id="A0A6G7KB43"/>
<evidence type="ECO:0000259" key="8">
    <source>
        <dbReference type="PROSITE" id="PS50850"/>
    </source>
</evidence>
<comment type="subcellular location">
    <subcellularLocation>
        <location evidence="1">Cell membrane</location>
        <topology evidence="1">Multi-pass membrane protein</topology>
    </subcellularLocation>
</comment>
<feature type="transmembrane region" description="Helical" evidence="7">
    <location>
        <begin position="239"/>
        <end position="257"/>
    </location>
</feature>
<evidence type="ECO:0000313" key="10">
    <source>
        <dbReference type="Proteomes" id="UP000501451"/>
    </source>
</evidence>
<dbReference type="PANTHER" id="PTHR43124:SF3">
    <property type="entry name" value="CHLORAMPHENICOL EFFLUX PUMP RV0191"/>
    <property type="match status" value="1"/>
</dbReference>